<name>A0AAW8ESH5_9MICO</name>
<reference evidence="2 3" key="1">
    <citation type="submission" date="2023-07" db="EMBL/GenBank/DDBJ databases">
        <title>Comparative genomics of wheat-associated soil bacteria to identify genetic determinants of phenazine resistance.</title>
        <authorList>
            <person name="Mouncey N."/>
        </authorList>
    </citation>
    <scope>NUCLEOTIDE SEQUENCE [LARGE SCALE GENOMIC DNA]</scope>
    <source>
        <strain evidence="2 3">W4I9-1</strain>
    </source>
</reference>
<dbReference type="InterPro" id="IPR036390">
    <property type="entry name" value="WH_DNA-bd_sf"/>
</dbReference>
<dbReference type="Proteomes" id="UP001244427">
    <property type="component" value="Unassembled WGS sequence"/>
</dbReference>
<dbReference type="PROSITE" id="PS50995">
    <property type="entry name" value="HTH_MARR_2"/>
    <property type="match status" value="1"/>
</dbReference>
<keyword evidence="2" id="KW-0238">DNA-binding</keyword>
<dbReference type="GO" id="GO:0003677">
    <property type="term" value="F:DNA binding"/>
    <property type="evidence" value="ECO:0007669"/>
    <property type="project" value="UniProtKB-KW"/>
</dbReference>
<evidence type="ECO:0000259" key="1">
    <source>
        <dbReference type="PROSITE" id="PS50995"/>
    </source>
</evidence>
<dbReference type="Pfam" id="PF12802">
    <property type="entry name" value="MarR_2"/>
    <property type="match status" value="1"/>
</dbReference>
<dbReference type="SUPFAM" id="SSF46785">
    <property type="entry name" value="Winged helix' DNA-binding domain"/>
    <property type="match status" value="1"/>
</dbReference>
<dbReference type="InterPro" id="IPR036388">
    <property type="entry name" value="WH-like_DNA-bd_sf"/>
</dbReference>
<dbReference type="Gene3D" id="1.10.10.10">
    <property type="entry name" value="Winged helix-like DNA-binding domain superfamily/Winged helix DNA-binding domain"/>
    <property type="match status" value="1"/>
</dbReference>
<evidence type="ECO:0000313" key="3">
    <source>
        <dbReference type="Proteomes" id="UP001244427"/>
    </source>
</evidence>
<comment type="caution">
    <text evidence="2">The sequence shown here is derived from an EMBL/GenBank/DDBJ whole genome shotgun (WGS) entry which is preliminary data.</text>
</comment>
<dbReference type="PANTHER" id="PTHR33164">
    <property type="entry name" value="TRANSCRIPTIONAL REGULATOR, MARR FAMILY"/>
    <property type="match status" value="1"/>
</dbReference>
<dbReference type="InterPro" id="IPR000835">
    <property type="entry name" value="HTH_MarR-typ"/>
</dbReference>
<dbReference type="SMART" id="SM00347">
    <property type="entry name" value="HTH_MARR"/>
    <property type="match status" value="1"/>
</dbReference>
<dbReference type="RefSeq" id="WP_307292941.1">
    <property type="nucleotide sequence ID" value="NZ_JAUSXV010000001.1"/>
</dbReference>
<accession>A0AAW8ESH5</accession>
<dbReference type="EMBL" id="JAUSXV010000001">
    <property type="protein sequence ID" value="MDQ0646193.1"/>
    <property type="molecule type" value="Genomic_DNA"/>
</dbReference>
<keyword evidence="3" id="KW-1185">Reference proteome</keyword>
<dbReference type="GO" id="GO:0003700">
    <property type="term" value="F:DNA-binding transcription factor activity"/>
    <property type="evidence" value="ECO:0007669"/>
    <property type="project" value="InterPro"/>
</dbReference>
<dbReference type="AlphaFoldDB" id="A0AAW8ESH5"/>
<organism evidence="2 3">
    <name type="scientific">Microbacterium natoriense</name>
    <dbReference type="NCBI Taxonomy" id="284570"/>
    <lineage>
        <taxon>Bacteria</taxon>
        <taxon>Bacillati</taxon>
        <taxon>Actinomycetota</taxon>
        <taxon>Actinomycetes</taxon>
        <taxon>Micrococcales</taxon>
        <taxon>Microbacteriaceae</taxon>
        <taxon>Microbacterium</taxon>
    </lineage>
</organism>
<dbReference type="InterPro" id="IPR039422">
    <property type="entry name" value="MarR/SlyA-like"/>
</dbReference>
<dbReference type="GO" id="GO:0006950">
    <property type="term" value="P:response to stress"/>
    <property type="evidence" value="ECO:0007669"/>
    <property type="project" value="TreeGrafter"/>
</dbReference>
<gene>
    <name evidence="2" type="ORF">QFZ53_000389</name>
</gene>
<feature type="domain" description="HTH marR-type" evidence="1">
    <location>
        <begin position="2"/>
        <end position="134"/>
    </location>
</feature>
<dbReference type="PANTHER" id="PTHR33164:SF99">
    <property type="entry name" value="MARR FAMILY REGULATORY PROTEIN"/>
    <property type="match status" value="1"/>
</dbReference>
<evidence type="ECO:0000313" key="2">
    <source>
        <dbReference type="EMBL" id="MDQ0646193.1"/>
    </source>
</evidence>
<sequence length="145" mass="15749">MSMNFFELLVRVETDVWNAVEHELLRSDRVGLGTLMALQTVHRHDGAVRVQDVSDALSITVGAASKFIDRLERDGLAVRRPNPDDRRSSLVALTRSGEDARASAEQVAQQVIAELLGEESGIEMLSEALTRIGARAVAARSAVLA</sequence>
<protein>
    <submittedName>
        <fullName evidence="2">DNA-binding MarR family transcriptional regulator</fullName>
    </submittedName>
</protein>
<proteinExistence type="predicted"/>